<comment type="similarity">
    <text evidence="9">Belongs to the Dus family. DusC subfamily.</text>
</comment>
<feature type="site" description="Interacts with tRNA" evidence="9">
    <location>
        <position position="279"/>
    </location>
</feature>
<sequence length="296" mass="34019">MHKIILGPMEGVLDYGLRSILTSINRYDLCITEFVRVVDQLLPKKVFYRTAPELLNHDNFINKTPIRIQLLGNDENWLSENAARAIELGSKGVDLNFGCPAKTVNKNKGGAILLKEPETVYKITNKVKKDHPDHHISAKIRLGWDSHDRFKDLIFALDNAKVDSITIHARTKKDGYKPENIDWSKIAQAKSWTDIPLIANGEVWNKKDAVNCFETSQTHTLMLCRGAFQLPNLANTIKFNEPIIAWNQVINLLIEYASFPIEKDKGLYFSNRAKQWLTYLRHQYNEAQELFEKVKD</sequence>
<feature type="binding site" evidence="12">
    <location>
        <position position="168"/>
    </location>
    <ligand>
        <name>FMN</name>
        <dbReference type="ChEBI" id="CHEBI:58210"/>
    </ligand>
</feature>
<dbReference type="InterPro" id="IPR013785">
    <property type="entry name" value="Aldolase_TIM"/>
</dbReference>
<reference evidence="14 15" key="1">
    <citation type="journal article" date="2016" name="Int. J. Syst. Evol. Microbiol.">
        <title>Paraphotobacterium marinum gen. nov., sp. nov., a member of the family Vibrionaceae, isolated from surface seawater.</title>
        <authorList>
            <person name="Huang Z."/>
            <person name="Dong C."/>
            <person name="Shao Z."/>
        </authorList>
    </citation>
    <scope>NUCLEOTIDE SEQUENCE [LARGE SCALE GENOMIC DNA]</scope>
    <source>
        <strain evidence="14 15">NSCS20N07D</strain>
    </source>
</reference>
<evidence type="ECO:0000256" key="9">
    <source>
        <dbReference type="HAMAP-Rule" id="MF_02043"/>
    </source>
</evidence>
<feature type="site" description="Interacts with tRNA; defines subfamily-specific binding signature" evidence="9">
    <location>
        <position position="295"/>
    </location>
</feature>
<evidence type="ECO:0000256" key="3">
    <source>
        <dbReference type="ARBA" id="ARBA00022630"/>
    </source>
</evidence>
<evidence type="ECO:0000256" key="4">
    <source>
        <dbReference type="ARBA" id="ARBA00022643"/>
    </source>
</evidence>
<keyword evidence="7 9" id="KW-0694">RNA-binding</keyword>
<dbReference type="Pfam" id="PF01207">
    <property type="entry name" value="Dus"/>
    <property type="match status" value="1"/>
</dbReference>
<accession>A0A220VEB8</accession>
<dbReference type="PANTHER" id="PTHR11082:SF26">
    <property type="entry name" value="TRNA-DIHYDROURIDINE(16) SYNTHASE"/>
    <property type="match status" value="1"/>
</dbReference>
<feature type="binding site" evidence="9">
    <location>
        <begin position="224"/>
        <end position="225"/>
    </location>
    <ligand>
        <name>FMN</name>
        <dbReference type="ChEBI" id="CHEBI:58210"/>
    </ligand>
</feature>
<feature type="site" description="Interacts with tRNA" evidence="9">
    <location>
        <position position="96"/>
    </location>
</feature>
<dbReference type="PIRSF" id="PIRSF006621">
    <property type="entry name" value="Dus"/>
    <property type="match status" value="1"/>
</dbReference>
<dbReference type="EC" id="1.3.1.-" evidence="9"/>
<protein>
    <recommendedName>
        <fullName evidence="9">tRNA-dihydrouridine(16) synthase</fullName>
        <ecNumber evidence="9">1.3.1.-</ecNumber>
    </recommendedName>
    <alternativeName>
        <fullName evidence="9">U16-specific dihydrouridine synthase</fullName>
        <shortName evidence="9">U16-specific Dus</shortName>
    </alternativeName>
    <alternativeName>
        <fullName evidence="9">tRNA-dihydrouridine synthase C</fullName>
    </alternativeName>
</protein>
<comment type="catalytic activity">
    <reaction evidence="9">
        <text>5,6-dihydrouridine(16) in tRNA + NADP(+) = uridine(16) in tRNA + NADPH + H(+)</text>
        <dbReference type="Rhea" id="RHEA:53376"/>
        <dbReference type="Rhea" id="RHEA-COMP:13543"/>
        <dbReference type="Rhea" id="RHEA-COMP:13544"/>
        <dbReference type="ChEBI" id="CHEBI:15378"/>
        <dbReference type="ChEBI" id="CHEBI:57783"/>
        <dbReference type="ChEBI" id="CHEBI:58349"/>
        <dbReference type="ChEBI" id="CHEBI:65315"/>
        <dbReference type="ChEBI" id="CHEBI:74443"/>
    </reaction>
</comment>
<dbReference type="CDD" id="cd02801">
    <property type="entry name" value="DUS_like_FMN"/>
    <property type="match status" value="1"/>
</dbReference>
<feature type="site" description="Interacts with tRNA" evidence="9">
    <location>
        <position position="176"/>
    </location>
</feature>
<comment type="cofactor">
    <cofactor evidence="1 9 10 12">
        <name>FMN</name>
        <dbReference type="ChEBI" id="CHEBI:58210"/>
    </cofactor>
</comment>
<evidence type="ECO:0000256" key="10">
    <source>
        <dbReference type="PIRNR" id="PIRNR006621"/>
    </source>
</evidence>
<dbReference type="InterPro" id="IPR018517">
    <property type="entry name" value="tRNA_hU_synthase_CS"/>
</dbReference>
<feature type="binding site" evidence="9">
    <location>
        <begin position="200"/>
        <end position="202"/>
    </location>
    <ligand>
        <name>FMN</name>
        <dbReference type="ChEBI" id="CHEBI:58210"/>
    </ligand>
</feature>
<evidence type="ECO:0000256" key="5">
    <source>
        <dbReference type="ARBA" id="ARBA00022694"/>
    </source>
</evidence>
<comment type="function">
    <text evidence="9">Catalyzes the synthesis of 5,6-dihydrouridine (D), a modified base found in the D-loop of most tRNAs, via the reduction of the C5-C6 double bond in target uridines. Specifically modifies U16 in tRNAs.</text>
</comment>
<dbReference type="GO" id="GO:0010181">
    <property type="term" value="F:FMN binding"/>
    <property type="evidence" value="ECO:0007669"/>
    <property type="project" value="UniProtKB-UniRule"/>
</dbReference>
<dbReference type="InterPro" id="IPR001269">
    <property type="entry name" value="DUS_fam"/>
</dbReference>
<comment type="similarity">
    <text evidence="10">Belongs to the dus family.</text>
</comment>
<keyword evidence="5 9" id="KW-0819">tRNA processing</keyword>
<keyword evidence="3 9" id="KW-0285">Flavoprotein</keyword>
<evidence type="ECO:0000256" key="12">
    <source>
        <dbReference type="PIRSR" id="PIRSR006621-2"/>
    </source>
</evidence>
<evidence type="ECO:0000313" key="14">
    <source>
        <dbReference type="EMBL" id="ASK78707.1"/>
    </source>
</evidence>
<keyword evidence="4 9" id="KW-0288">FMN</keyword>
<comment type="catalytic activity">
    <reaction evidence="9">
        <text>5,6-dihydrouridine(16) in tRNA + NAD(+) = uridine(16) in tRNA + NADH + H(+)</text>
        <dbReference type="Rhea" id="RHEA:53380"/>
        <dbReference type="Rhea" id="RHEA-COMP:13543"/>
        <dbReference type="Rhea" id="RHEA-COMP:13544"/>
        <dbReference type="ChEBI" id="CHEBI:15378"/>
        <dbReference type="ChEBI" id="CHEBI:57540"/>
        <dbReference type="ChEBI" id="CHEBI:57945"/>
        <dbReference type="ChEBI" id="CHEBI:65315"/>
        <dbReference type="ChEBI" id="CHEBI:74443"/>
    </reaction>
</comment>
<evidence type="ECO:0000256" key="2">
    <source>
        <dbReference type="ARBA" id="ARBA00022555"/>
    </source>
</evidence>
<dbReference type="PROSITE" id="PS01136">
    <property type="entry name" value="UPF0034"/>
    <property type="match status" value="1"/>
</dbReference>
<dbReference type="GO" id="GO:0102262">
    <property type="term" value="F:tRNA-dihydrouridine16 synthase activity"/>
    <property type="evidence" value="ECO:0007669"/>
    <property type="project" value="RHEA"/>
</dbReference>
<proteinExistence type="inferred from homology"/>
<keyword evidence="2 9" id="KW-0820">tRNA-binding</keyword>
<dbReference type="GO" id="GO:0050660">
    <property type="term" value="F:flavin adenine dinucleotide binding"/>
    <property type="evidence" value="ECO:0007669"/>
    <property type="project" value="InterPro"/>
</dbReference>
<dbReference type="GO" id="GO:0000049">
    <property type="term" value="F:tRNA binding"/>
    <property type="evidence" value="ECO:0007669"/>
    <property type="project" value="UniProtKB-UniRule"/>
</dbReference>
<dbReference type="SUPFAM" id="SSF51395">
    <property type="entry name" value="FMN-linked oxidoreductases"/>
    <property type="match status" value="1"/>
</dbReference>
<evidence type="ECO:0000259" key="13">
    <source>
        <dbReference type="Pfam" id="PF01207"/>
    </source>
</evidence>
<keyword evidence="6 9" id="KW-0521">NADP</keyword>
<evidence type="ECO:0000256" key="7">
    <source>
        <dbReference type="ARBA" id="ARBA00022884"/>
    </source>
</evidence>
<dbReference type="HAMAP" id="MF_02043">
    <property type="entry name" value="DusC_subfam"/>
    <property type="match status" value="1"/>
</dbReference>
<feature type="active site" description="Proton donor" evidence="9 11">
    <location>
        <position position="99"/>
    </location>
</feature>
<dbReference type="Proteomes" id="UP000242175">
    <property type="component" value="Chromosome large"/>
</dbReference>
<feature type="site" description="Interacts with tRNA; defines subfamily-specific binding signature" evidence="9">
    <location>
        <position position="272"/>
    </location>
</feature>
<evidence type="ECO:0000256" key="11">
    <source>
        <dbReference type="PIRSR" id="PIRSR006621-1"/>
    </source>
</evidence>
<keyword evidence="12" id="KW-0547">Nucleotide-binding</keyword>
<gene>
    <name evidence="9" type="primary">dusC</name>
    <name evidence="14" type="ORF">CF386_06705</name>
</gene>
<feature type="domain" description="DUS-like FMN-binding" evidence="13">
    <location>
        <begin position="6"/>
        <end position="279"/>
    </location>
</feature>
<dbReference type="Gene3D" id="3.20.20.70">
    <property type="entry name" value="Aldolase class I"/>
    <property type="match status" value="1"/>
</dbReference>
<dbReference type="InterPro" id="IPR035587">
    <property type="entry name" value="DUS-like_FMN-bd"/>
</dbReference>
<dbReference type="EMBL" id="CP022355">
    <property type="protein sequence ID" value="ASK78707.1"/>
    <property type="molecule type" value="Genomic_DNA"/>
</dbReference>
<dbReference type="KEGG" id="pmai:CF386_06705"/>
<keyword evidence="8 9" id="KW-0560">Oxidoreductase</keyword>
<dbReference type="AlphaFoldDB" id="A0A220VEB8"/>
<dbReference type="RefSeq" id="WP_089073615.1">
    <property type="nucleotide sequence ID" value="NZ_CP022355.1"/>
</dbReference>
<feature type="site" description="Interacts with tRNA; defines subfamily-specific binding signature" evidence="9">
    <location>
        <position position="36"/>
    </location>
</feature>
<evidence type="ECO:0000256" key="8">
    <source>
        <dbReference type="ARBA" id="ARBA00023002"/>
    </source>
</evidence>
<dbReference type="PANTHER" id="PTHR11082">
    <property type="entry name" value="TRNA-DIHYDROURIDINE SYNTHASE"/>
    <property type="match status" value="1"/>
</dbReference>
<feature type="binding site" evidence="9 12">
    <location>
        <position position="139"/>
    </location>
    <ligand>
        <name>FMN</name>
        <dbReference type="ChEBI" id="CHEBI:58210"/>
    </ligand>
</feature>
<feature type="binding site" evidence="9 12">
    <location>
        <position position="69"/>
    </location>
    <ligand>
        <name>FMN</name>
        <dbReference type="ChEBI" id="CHEBI:58210"/>
    </ligand>
</feature>
<evidence type="ECO:0000313" key="15">
    <source>
        <dbReference type="Proteomes" id="UP000242175"/>
    </source>
</evidence>
<evidence type="ECO:0000256" key="6">
    <source>
        <dbReference type="ARBA" id="ARBA00022857"/>
    </source>
</evidence>
<dbReference type="Gene3D" id="1.20.225.30">
    <property type="entry name" value="Dihydrouridine synthase, C-terminal recognition domain"/>
    <property type="match status" value="1"/>
</dbReference>
<dbReference type="InterPro" id="IPR032886">
    <property type="entry name" value="DusC"/>
</dbReference>
<keyword evidence="15" id="KW-1185">Reference proteome</keyword>
<feature type="site" description="Interacts with tRNA; defines subfamily-specific binding signature" evidence="9">
    <location>
        <position position="274"/>
    </location>
</feature>
<evidence type="ECO:0000256" key="1">
    <source>
        <dbReference type="ARBA" id="ARBA00001917"/>
    </source>
</evidence>
<dbReference type="InterPro" id="IPR042270">
    <property type="entry name" value="DusC_C"/>
</dbReference>
<name>A0A220VEB8_9GAMM</name>
<organism evidence="14 15">
    <name type="scientific">Paraphotobacterium marinum</name>
    <dbReference type="NCBI Taxonomy" id="1755811"/>
    <lineage>
        <taxon>Bacteria</taxon>
        <taxon>Pseudomonadati</taxon>
        <taxon>Pseudomonadota</taxon>
        <taxon>Gammaproteobacteria</taxon>
        <taxon>Vibrionales</taxon>
        <taxon>Vibrionaceae</taxon>
        <taxon>Paraphotobacterium</taxon>
    </lineage>
</organism>